<feature type="domain" description="Mandelate racemase/muconate lactonizing enzyme C-terminal" evidence="3">
    <location>
        <begin position="158"/>
        <end position="250"/>
    </location>
</feature>
<dbReference type="PANTHER" id="PTHR48080:SF3">
    <property type="entry name" value="ENOLASE SUPERFAMILY MEMBER DDB_G0284701"/>
    <property type="match status" value="1"/>
</dbReference>
<dbReference type="InterPro" id="IPR013341">
    <property type="entry name" value="Mandelate_racemase_N_dom"/>
</dbReference>
<dbReference type="OrthoDB" id="442460at2759"/>
<dbReference type="Gene3D" id="3.20.20.120">
    <property type="entry name" value="Enolase-like C-terminal domain"/>
    <property type="match status" value="1"/>
</dbReference>
<evidence type="ECO:0000313" key="5">
    <source>
        <dbReference type="Proteomes" id="UP000649617"/>
    </source>
</evidence>
<dbReference type="PROSITE" id="PS00909">
    <property type="entry name" value="MR_MLE_2"/>
    <property type="match status" value="1"/>
</dbReference>
<dbReference type="GO" id="GO:0009063">
    <property type="term" value="P:amino acid catabolic process"/>
    <property type="evidence" value="ECO:0007669"/>
    <property type="project" value="InterPro"/>
</dbReference>
<keyword evidence="5" id="KW-1185">Reference proteome</keyword>
<dbReference type="SUPFAM" id="SSF51604">
    <property type="entry name" value="Enolase C-terminal domain-like"/>
    <property type="match status" value="1"/>
</dbReference>
<dbReference type="Pfam" id="PF13378">
    <property type="entry name" value="MR_MLE_C"/>
    <property type="match status" value="1"/>
</dbReference>
<evidence type="ECO:0000259" key="3">
    <source>
        <dbReference type="SMART" id="SM00922"/>
    </source>
</evidence>
<gene>
    <name evidence="4" type="ORF">SPIL2461_LOCUS23405</name>
</gene>
<comment type="similarity">
    <text evidence="1">Belongs to the mandelate racemase/muconate lactonizing enzyme family.</text>
</comment>
<dbReference type="InterPro" id="IPR013342">
    <property type="entry name" value="Mandelate_racemase_C"/>
</dbReference>
<dbReference type="InterPro" id="IPR018110">
    <property type="entry name" value="Mandel_Rmase/mucon_lact_enz_CS"/>
</dbReference>
<dbReference type="GO" id="GO:0046872">
    <property type="term" value="F:metal ion binding"/>
    <property type="evidence" value="ECO:0007669"/>
    <property type="project" value="UniProtKB-KW"/>
</dbReference>
<dbReference type="AlphaFoldDB" id="A0A812YP53"/>
<dbReference type="Pfam" id="PF02746">
    <property type="entry name" value="MR_MLE_N"/>
    <property type="match status" value="1"/>
</dbReference>
<dbReference type="InterPro" id="IPR029017">
    <property type="entry name" value="Enolase-like_N"/>
</dbReference>
<organism evidence="4 5">
    <name type="scientific">Symbiodinium pilosum</name>
    <name type="common">Dinoflagellate</name>
    <dbReference type="NCBI Taxonomy" id="2952"/>
    <lineage>
        <taxon>Eukaryota</taxon>
        <taxon>Sar</taxon>
        <taxon>Alveolata</taxon>
        <taxon>Dinophyceae</taxon>
        <taxon>Suessiales</taxon>
        <taxon>Symbiodiniaceae</taxon>
        <taxon>Symbiodinium</taxon>
    </lineage>
</organism>
<accession>A0A812YP53</accession>
<dbReference type="InterPro" id="IPR034593">
    <property type="entry name" value="DgoD-like"/>
</dbReference>
<comment type="caution">
    <text evidence="4">The sequence shown here is derived from an EMBL/GenBank/DDBJ whole genome shotgun (WGS) entry which is preliminary data.</text>
</comment>
<protein>
    <recommendedName>
        <fullName evidence="3">Mandelate racemase/muconate lactonizing enzyme C-terminal domain-containing protein</fullName>
    </recommendedName>
</protein>
<dbReference type="SUPFAM" id="SSF54826">
    <property type="entry name" value="Enolase N-terminal domain-like"/>
    <property type="match status" value="1"/>
</dbReference>
<dbReference type="SFLD" id="SFLDS00001">
    <property type="entry name" value="Enolase"/>
    <property type="match status" value="1"/>
</dbReference>
<proteinExistence type="inferred from homology"/>
<dbReference type="InterPro" id="IPR036849">
    <property type="entry name" value="Enolase-like_C_sf"/>
</dbReference>
<evidence type="ECO:0000256" key="2">
    <source>
        <dbReference type="ARBA" id="ARBA00022723"/>
    </source>
</evidence>
<evidence type="ECO:0000313" key="4">
    <source>
        <dbReference type="EMBL" id="CAE7785465.1"/>
    </source>
</evidence>
<reference evidence="4" key="1">
    <citation type="submission" date="2021-02" db="EMBL/GenBank/DDBJ databases">
        <authorList>
            <person name="Dougan E. K."/>
            <person name="Rhodes N."/>
            <person name="Thang M."/>
            <person name="Chan C."/>
        </authorList>
    </citation>
    <scope>NUCLEOTIDE SEQUENCE</scope>
</reference>
<dbReference type="Proteomes" id="UP000649617">
    <property type="component" value="Unassembled WGS sequence"/>
</dbReference>
<dbReference type="EMBL" id="CAJNIZ010048262">
    <property type="protein sequence ID" value="CAE7785465.1"/>
    <property type="molecule type" value="Genomic_DNA"/>
</dbReference>
<keyword evidence="2" id="KW-0479">Metal-binding</keyword>
<dbReference type="Gene3D" id="3.30.390.10">
    <property type="entry name" value="Enolase-like, N-terminal domain"/>
    <property type="match status" value="1"/>
</dbReference>
<dbReference type="SFLD" id="SFLDG00180">
    <property type="entry name" value="muconate_cycloisomerase"/>
    <property type="match status" value="1"/>
</dbReference>
<name>A0A812YP53_SYMPI</name>
<dbReference type="SMART" id="SM00922">
    <property type="entry name" value="MR_MLE"/>
    <property type="match status" value="1"/>
</dbReference>
<dbReference type="InterPro" id="IPR029065">
    <property type="entry name" value="Enolase_C-like"/>
</dbReference>
<sequence length="413" mass="44506">MAAQRLIIEGFEAVRVRIPRKGTYYHCAGTLKHYDGVVVKIHAGGLTGLGELSMLFPDRTGTTPGTALDIFKNYVAPRLLGQDALAMRNTWSNLVKLGSDAHAFPYHRAAVDVAVHDLAAKALGVPVHQLLGEEPNGSPEGGMTVGRSISTAGGSLVPTALDYLANDNYASFTIKGSDNVDEDVERFKELREVLGPDFPLEVDPNQAYTADEAMRLVKALDNHNLAVLEQPCAWWDMETSAQVQAAAKDVPVVVDEGAIFPWEIRRVAQMKAGRGITLKVARGGFTGCSLNYKTALEHGLFCNVGSKHTMGVGTAAIAHFCAAHPGVYQPIGYGSPRERFVDDIIKGGINFQKGRLYVPEGPGLGVELDEAKLLEYRVGHPLTVGLVRNPLDLSNSIPLPTAGPKMWPAQLHV</sequence>
<evidence type="ECO:0000256" key="1">
    <source>
        <dbReference type="ARBA" id="ARBA00008031"/>
    </source>
</evidence>
<dbReference type="PANTHER" id="PTHR48080">
    <property type="entry name" value="D-GALACTONATE DEHYDRATASE-RELATED"/>
    <property type="match status" value="1"/>
</dbReference>